<dbReference type="Gene3D" id="3.30.930.10">
    <property type="entry name" value="Bira Bifunctional Protein, Domain 2"/>
    <property type="match status" value="1"/>
</dbReference>
<evidence type="ECO:0000256" key="9">
    <source>
        <dbReference type="HAMAP-Rule" id="MF_02075"/>
    </source>
</evidence>
<dbReference type="InterPro" id="IPR002312">
    <property type="entry name" value="Asp/Asn-tRNA-synth_IIb"/>
</dbReference>
<sequence>MKISLKERIFIADAFKKAQGEKAVVAGWIHSIRIVGGVAFIVLRDRTGLIQCVVKKDQNQEGYNLAKDLGSEDVVAIKGTLKESKSSLGGKEINIEAMEVISRSEKPVPIDPEDWEKTNLATRLDWRFLDLRATRNRLIFEITDAAINAMRDFYRNNGFIEVFTPKIVAEATEGGAEVFPVVYFDRYAYLAQSPQLYKQMMVVAGFERVFEVGPVYRAEKHHTNRHLTEYESVDIEMGFIEDHEDVMKMVEKAVIHTIQAVSQRFGKEIEQYFKIRLDSPKDVPRITFREAHKLLNEHGVKQPDPNDIDSEGEKALGDIVEKEYGSQLFYVTEYPWVKRPFYTMRKENDADYTKSFDLIYRGMEIVSGSQREHRADILEKQIREKGLKVENFNFFIKVFRYGAPPHGGSGLGLERLVAQMLGIKNIREARLLPRDPERLTP</sequence>
<evidence type="ECO:0000256" key="7">
    <source>
        <dbReference type="ARBA" id="ARBA00022917"/>
    </source>
</evidence>
<keyword evidence="9" id="KW-0460">Magnesium</keyword>
<feature type="binding site" evidence="9">
    <location>
        <position position="364"/>
    </location>
    <ligand>
        <name>ATP</name>
        <dbReference type="ChEBI" id="CHEBI:30616"/>
    </ligand>
</feature>
<dbReference type="GO" id="GO:0005524">
    <property type="term" value="F:ATP binding"/>
    <property type="evidence" value="ECO:0007669"/>
    <property type="project" value="UniProtKB-UniRule"/>
</dbReference>
<comment type="subunit">
    <text evidence="9">Homodimer.</text>
</comment>
<comment type="subcellular location">
    <subcellularLocation>
        <location evidence="1 9">Cytoplasm</location>
    </subcellularLocation>
</comment>
<dbReference type="NCBIfam" id="TIGR00458">
    <property type="entry name" value="aspS_nondisc"/>
    <property type="match status" value="1"/>
</dbReference>
<feature type="binding site" evidence="9">
    <location>
        <position position="371"/>
    </location>
    <ligand>
        <name>L-aspartate</name>
        <dbReference type="ChEBI" id="CHEBI:29991"/>
    </ligand>
</feature>
<dbReference type="CDD" id="cd00776">
    <property type="entry name" value="AsxRS_core"/>
    <property type="match status" value="1"/>
</dbReference>
<evidence type="ECO:0000256" key="4">
    <source>
        <dbReference type="ARBA" id="ARBA00022598"/>
    </source>
</evidence>
<feature type="binding site" evidence="9">
    <location>
        <begin position="412"/>
        <end position="415"/>
    </location>
    <ligand>
        <name>ATP</name>
        <dbReference type="ChEBI" id="CHEBI:30616"/>
    </ligand>
</feature>
<dbReference type="AlphaFoldDB" id="A0A7C2YEA0"/>
<evidence type="ECO:0000259" key="10">
    <source>
        <dbReference type="PROSITE" id="PS50862"/>
    </source>
</evidence>
<dbReference type="InterPro" id="IPR004523">
    <property type="entry name" value="Asp-tRNA_synthase_2"/>
</dbReference>
<dbReference type="InterPro" id="IPR045864">
    <property type="entry name" value="aa-tRNA-synth_II/BPL/LPL"/>
</dbReference>
<comment type="caution">
    <text evidence="9">Lacks conserved residue(s) required for the propagation of feature annotation.</text>
</comment>
<protein>
    <recommendedName>
        <fullName evidence="9">Aspartate--tRNA ligase</fullName>
        <ecNumber evidence="9">6.1.1.12</ecNumber>
    </recommendedName>
    <alternativeName>
        <fullName evidence="9">Aspartyl-tRNA synthetase</fullName>
        <shortName evidence="9">AspRS</shortName>
    </alternativeName>
</protein>
<keyword evidence="5 9" id="KW-0547">Nucleotide-binding</keyword>
<dbReference type="PANTHER" id="PTHR43450:SF1">
    <property type="entry name" value="ASPARTATE--TRNA LIGASE, CYTOPLASMIC"/>
    <property type="match status" value="1"/>
</dbReference>
<dbReference type="PRINTS" id="PR01042">
    <property type="entry name" value="TRNASYNTHASP"/>
</dbReference>
<evidence type="ECO:0000256" key="8">
    <source>
        <dbReference type="ARBA" id="ARBA00023146"/>
    </source>
</evidence>
<dbReference type="InterPro" id="IPR004364">
    <property type="entry name" value="Aa-tRNA-synt_II"/>
</dbReference>
<keyword evidence="7 9" id="KW-0648">Protein biosynthesis</keyword>
<dbReference type="Pfam" id="PF01336">
    <property type="entry name" value="tRNA_anti-codon"/>
    <property type="match status" value="1"/>
</dbReference>
<dbReference type="HAMAP" id="MF_02075">
    <property type="entry name" value="Asp_tRNA_synth_type2"/>
    <property type="match status" value="1"/>
</dbReference>
<evidence type="ECO:0000313" key="11">
    <source>
        <dbReference type="EMBL" id="HEU98199.1"/>
    </source>
</evidence>
<dbReference type="InterPro" id="IPR012340">
    <property type="entry name" value="NA-bd_OB-fold"/>
</dbReference>
<dbReference type="Pfam" id="PF00152">
    <property type="entry name" value="tRNA-synt_2"/>
    <property type="match status" value="1"/>
</dbReference>
<evidence type="ECO:0000256" key="6">
    <source>
        <dbReference type="ARBA" id="ARBA00022840"/>
    </source>
</evidence>
<dbReference type="FunFam" id="3.30.930.10:FF:000038">
    <property type="entry name" value="Aspartate--tRNA ligase"/>
    <property type="match status" value="1"/>
</dbReference>
<feature type="domain" description="Aminoacyl-transfer RNA synthetases class-II family profile" evidence="10">
    <location>
        <begin position="149"/>
        <end position="441"/>
    </location>
</feature>
<dbReference type="Proteomes" id="UP000885664">
    <property type="component" value="Unassembled WGS sequence"/>
</dbReference>
<name>A0A7C2YEA0_9CREN</name>
<feature type="binding site" evidence="9">
    <location>
        <position position="364"/>
    </location>
    <ligand>
        <name>Mg(2+)</name>
        <dbReference type="ChEBI" id="CHEBI:18420"/>
        <label>2</label>
    </ligand>
</feature>
<feature type="binding site" evidence="9">
    <location>
        <begin position="217"/>
        <end position="219"/>
    </location>
    <ligand>
        <name>ATP</name>
        <dbReference type="ChEBI" id="CHEBI:30616"/>
    </ligand>
</feature>
<dbReference type="EC" id="6.1.1.12" evidence="9"/>
<comment type="catalytic activity">
    <reaction evidence="9">
        <text>tRNA(Asp) + L-aspartate + ATP = L-aspartyl-tRNA(Asp) + AMP + diphosphate</text>
        <dbReference type="Rhea" id="RHEA:19649"/>
        <dbReference type="Rhea" id="RHEA-COMP:9660"/>
        <dbReference type="Rhea" id="RHEA-COMP:9678"/>
        <dbReference type="ChEBI" id="CHEBI:29991"/>
        <dbReference type="ChEBI" id="CHEBI:30616"/>
        <dbReference type="ChEBI" id="CHEBI:33019"/>
        <dbReference type="ChEBI" id="CHEBI:78442"/>
        <dbReference type="ChEBI" id="CHEBI:78516"/>
        <dbReference type="ChEBI" id="CHEBI:456215"/>
        <dbReference type="EC" id="6.1.1.12"/>
    </reaction>
</comment>
<gene>
    <name evidence="9 11" type="primary">aspS</name>
    <name evidence="11" type="ORF">ENO36_05045</name>
</gene>
<dbReference type="InterPro" id="IPR004365">
    <property type="entry name" value="NA-bd_OB_tRNA"/>
</dbReference>
<reference evidence="11" key="1">
    <citation type="journal article" date="2020" name="mSystems">
        <title>Genome- and Community-Level Interaction Insights into Carbon Utilization and Element Cycling Functions of Hydrothermarchaeota in Hydrothermal Sediment.</title>
        <authorList>
            <person name="Zhou Z."/>
            <person name="Liu Y."/>
            <person name="Xu W."/>
            <person name="Pan J."/>
            <person name="Luo Z.H."/>
            <person name="Li M."/>
        </authorList>
    </citation>
    <scope>NUCLEOTIDE SEQUENCE [LARGE SCALE GENOMIC DNA]</scope>
    <source>
        <strain evidence="11">SpSt-1259</strain>
    </source>
</reference>
<feature type="binding site" evidence="9">
    <location>
        <position position="364"/>
    </location>
    <ligand>
        <name>Mg(2+)</name>
        <dbReference type="ChEBI" id="CHEBI:18420"/>
        <label>3</label>
    </ligand>
</feature>
<comment type="function">
    <text evidence="9">Catalyzes the attachment of L-aspartate to tRNA(Asp) in a two-step reaction: L-aspartate is first activated by ATP to form Asp-AMP and then transferred to the acceptor end of tRNA(Asp).</text>
</comment>
<evidence type="ECO:0000256" key="5">
    <source>
        <dbReference type="ARBA" id="ARBA00022741"/>
    </source>
</evidence>
<dbReference type="SUPFAM" id="SSF55681">
    <property type="entry name" value="Class II aaRS and biotin synthetases"/>
    <property type="match status" value="1"/>
</dbReference>
<dbReference type="EMBL" id="DSFE01000106">
    <property type="protein sequence ID" value="HEU98199.1"/>
    <property type="molecule type" value="Genomic_DNA"/>
</dbReference>
<dbReference type="InterPro" id="IPR006195">
    <property type="entry name" value="aa-tRNA-synth_II"/>
</dbReference>
<evidence type="ECO:0000256" key="2">
    <source>
        <dbReference type="ARBA" id="ARBA00005312"/>
    </source>
</evidence>
<keyword evidence="3 9" id="KW-0963">Cytoplasm</keyword>
<comment type="similarity">
    <text evidence="2 9">Belongs to the class-II aminoacyl-tRNA synthetase family. Type 2 subfamily.</text>
</comment>
<feature type="binding site" evidence="9">
    <location>
        <position position="173"/>
    </location>
    <ligand>
        <name>L-aspartate</name>
        <dbReference type="ChEBI" id="CHEBI:29991"/>
    </ligand>
</feature>
<keyword evidence="8 9" id="KW-0030">Aminoacyl-tRNA synthetase</keyword>
<keyword evidence="6 9" id="KW-0067">ATP-binding</keyword>
<organism evidence="11">
    <name type="scientific">Fervidicoccus fontis</name>
    <dbReference type="NCBI Taxonomy" id="683846"/>
    <lineage>
        <taxon>Archaea</taxon>
        <taxon>Thermoproteota</taxon>
        <taxon>Thermoprotei</taxon>
        <taxon>Fervidicoccales</taxon>
        <taxon>Fervidicoccaceae</taxon>
        <taxon>Fervidicoccus</taxon>
    </lineage>
</organism>
<feature type="region of interest" description="Aspartate" evidence="9">
    <location>
        <begin position="195"/>
        <end position="198"/>
    </location>
</feature>
<dbReference type="NCBIfam" id="NF003483">
    <property type="entry name" value="PRK05159.1"/>
    <property type="match status" value="1"/>
</dbReference>
<dbReference type="GO" id="GO:0004815">
    <property type="term" value="F:aspartate-tRNA ligase activity"/>
    <property type="evidence" value="ECO:0007669"/>
    <property type="project" value="UniProtKB-UniRule"/>
</dbReference>
<feature type="binding site" evidence="9">
    <location>
        <position position="367"/>
    </location>
    <ligand>
        <name>L-aspartate</name>
        <dbReference type="ChEBI" id="CHEBI:29991"/>
    </ligand>
</feature>
<dbReference type="GO" id="GO:0006422">
    <property type="term" value="P:aspartyl-tRNA aminoacylation"/>
    <property type="evidence" value="ECO:0007669"/>
    <property type="project" value="UniProtKB-UniRule"/>
</dbReference>
<feature type="binding site" evidence="9">
    <location>
        <position position="217"/>
    </location>
    <ligand>
        <name>L-aspartate</name>
        <dbReference type="ChEBI" id="CHEBI:29991"/>
    </ligand>
</feature>
<evidence type="ECO:0000256" key="1">
    <source>
        <dbReference type="ARBA" id="ARBA00004496"/>
    </source>
</evidence>
<keyword evidence="9" id="KW-0479">Metal-binding</keyword>
<accession>A0A7C2YEA0</accession>
<feature type="binding site" evidence="9">
    <location>
        <begin position="225"/>
        <end position="227"/>
    </location>
    <ligand>
        <name>ATP</name>
        <dbReference type="ChEBI" id="CHEBI:30616"/>
    </ligand>
</feature>
<feature type="binding site" evidence="9">
    <location>
        <position position="367"/>
    </location>
    <ligand>
        <name>Mg(2+)</name>
        <dbReference type="ChEBI" id="CHEBI:18420"/>
        <label>2</label>
    </ligand>
</feature>
<dbReference type="GO" id="GO:0005829">
    <property type="term" value="C:cytosol"/>
    <property type="evidence" value="ECO:0007669"/>
    <property type="project" value="TreeGrafter"/>
</dbReference>
<dbReference type="GO" id="GO:0017101">
    <property type="term" value="C:aminoacyl-tRNA synthetase multienzyme complex"/>
    <property type="evidence" value="ECO:0007669"/>
    <property type="project" value="TreeGrafter"/>
</dbReference>
<comment type="cofactor">
    <cofactor evidence="9">
        <name>Mg(2+)</name>
        <dbReference type="ChEBI" id="CHEBI:18420"/>
    </cofactor>
    <text evidence="9">Binds 3 Mg(2+) cations per subunit. The strongest magnesium site (Mg1) is bound to the beta- and gamma-phosphates of ATP and four water molecules complete its coordination sphere.</text>
</comment>
<proteinExistence type="inferred from homology"/>
<dbReference type="PROSITE" id="PS50862">
    <property type="entry name" value="AA_TRNA_LIGASE_II"/>
    <property type="match status" value="1"/>
</dbReference>
<keyword evidence="4 9" id="KW-0436">Ligase</keyword>
<comment type="caution">
    <text evidence="11">The sequence shown here is derived from an EMBL/GenBank/DDBJ whole genome shotgun (WGS) entry which is preliminary data.</text>
</comment>
<dbReference type="Gene3D" id="2.40.50.140">
    <property type="entry name" value="Nucleic acid-binding proteins"/>
    <property type="match status" value="1"/>
</dbReference>
<dbReference type="PANTHER" id="PTHR43450">
    <property type="entry name" value="ASPARTYL-TRNA SYNTHETASE"/>
    <property type="match status" value="1"/>
</dbReference>
<dbReference type="GO" id="GO:0000287">
    <property type="term" value="F:magnesium ion binding"/>
    <property type="evidence" value="ECO:0007669"/>
    <property type="project" value="UniProtKB-UniRule"/>
</dbReference>
<dbReference type="GO" id="GO:0003723">
    <property type="term" value="F:RNA binding"/>
    <property type="evidence" value="ECO:0007669"/>
    <property type="project" value="TreeGrafter"/>
</dbReference>
<evidence type="ECO:0000256" key="3">
    <source>
        <dbReference type="ARBA" id="ARBA00022490"/>
    </source>
</evidence>
<dbReference type="SUPFAM" id="SSF50249">
    <property type="entry name" value="Nucleic acid-binding proteins"/>
    <property type="match status" value="1"/>
</dbReference>